<evidence type="ECO:0000313" key="1">
    <source>
        <dbReference type="EMBL" id="KAG2298802.1"/>
    </source>
</evidence>
<dbReference type="AlphaFoldDB" id="A0A8X7V1L8"/>
<protein>
    <submittedName>
        <fullName evidence="1">Uncharacterized protein</fullName>
    </submittedName>
</protein>
<organism evidence="1 2">
    <name type="scientific">Brassica carinata</name>
    <name type="common">Ethiopian mustard</name>
    <name type="synonym">Abyssinian cabbage</name>
    <dbReference type="NCBI Taxonomy" id="52824"/>
    <lineage>
        <taxon>Eukaryota</taxon>
        <taxon>Viridiplantae</taxon>
        <taxon>Streptophyta</taxon>
        <taxon>Embryophyta</taxon>
        <taxon>Tracheophyta</taxon>
        <taxon>Spermatophyta</taxon>
        <taxon>Magnoliopsida</taxon>
        <taxon>eudicotyledons</taxon>
        <taxon>Gunneridae</taxon>
        <taxon>Pentapetalae</taxon>
        <taxon>rosids</taxon>
        <taxon>malvids</taxon>
        <taxon>Brassicales</taxon>
        <taxon>Brassicaceae</taxon>
        <taxon>Brassiceae</taxon>
        <taxon>Brassica</taxon>
    </lineage>
</organism>
<proteinExistence type="predicted"/>
<name>A0A8X7V1L8_BRACI</name>
<dbReference type="Proteomes" id="UP000886595">
    <property type="component" value="Unassembled WGS sequence"/>
</dbReference>
<reference evidence="1 2" key="1">
    <citation type="submission" date="2020-02" db="EMBL/GenBank/DDBJ databases">
        <authorList>
            <person name="Ma Q."/>
            <person name="Huang Y."/>
            <person name="Song X."/>
            <person name="Pei D."/>
        </authorList>
    </citation>
    <scope>NUCLEOTIDE SEQUENCE [LARGE SCALE GENOMIC DNA]</scope>
    <source>
        <strain evidence="1">Sxm20200214</strain>
        <tissue evidence="1">Leaf</tissue>
    </source>
</reference>
<evidence type="ECO:0000313" key="2">
    <source>
        <dbReference type="Proteomes" id="UP000886595"/>
    </source>
</evidence>
<gene>
    <name evidence="1" type="ORF">Bca52824_035274</name>
</gene>
<keyword evidence="2" id="KW-1185">Reference proteome</keyword>
<comment type="caution">
    <text evidence="1">The sequence shown here is derived from an EMBL/GenBank/DDBJ whole genome shotgun (WGS) entry which is preliminary data.</text>
</comment>
<sequence length="253" mass="27850">MVKASVEERLKVLGVGKSPEKSYKFSIVGEEQSLSLPSPQQNTNLAKELNKDTGVKRILAEEFGNGAATPAKAPELDFVYVSPAKATKATKDDNDAQDAKDETYGCGCSGKHILKDEVPVKDKEDRAAIVSEDDSDVEHLTDEVYAEENKGLAESNVDSQELIRSAVILAEGWVHDSPTYRVIPDDFKECWFLQLAVAVLISDARVEEEMAFGSCTRAAGQDEVDDDRTRHGRTRLERPARMDRTCWTALDAG</sequence>
<accession>A0A8X7V1L8</accession>
<dbReference type="EMBL" id="JAAMPC010000008">
    <property type="protein sequence ID" value="KAG2298802.1"/>
    <property type="molecule type" value="Genomic_DNA"/>
</dbReference>